<proteinExistence type="predicted"/>
<gene>
    <name evidence="1" type="ORF">BT96DRAFT_119907</name>
</gene>
<name>A0A6A4HE32_9AGAR</name>
<organism evidence="1 2">
    <name type="scientific">Gymnopus androsaceus JB14</name>
    <dbReference type="NCBI Taxonomy" id="1447944"/>
    <lineage>
        <taxon>Eukaryota</taxon>
        <taxon>Fungi</taxon>
        <taxon>Dikarya</taxon>
        <taxon>Basidiomycota</taxon>
        <taxon>Agaricomycotina</taxon>
        <taxon>Agaricomycetes</taxon>
        <taxon>Agaricomycetidae</taxon>
        <taxon>Agaricales</taxon>
        <taxon>Marasmiineae</taxon>
        <taxon>Omphalotaceae</taxon>
        <taxon>Gymnopus</taxon>
    </lineage>
</organism>
<protein>
    <submittedName>
        <fullName evidence="1">Uncharacterized protein</fullName>
    </submittedName>
</protein>
<accession>A0A6A4HE32</accession>
<dbReference type="Proteomes" id="UP000799118">
    <property type="component" value="Unassembled WGS sequence"/>
</dbReference>
<dbReference type="AlphaFoldDB" id="A0A6A4HE32"/>
<dbReference type="EMBL" id="ML769518">
    <property type="protein sequence ID" value="KAE9396171.1"/>
    <property type="molecule type" value="Genomic_DNA"/>
</dbReference>
<sequence>MIIVHLIPFWLHTLLTKHHIPSFTPSFSFLINLQSLRIRHPVPVLQGIAAMVIVAEAVTMDVLSESMLERTTGMGTQTIATFFMY</sequence>
<evidence type="ECO:0000313" key="1">
    <source>
        <dbReference type="EMBL" id="KAE9396171.1"/>
    </source>
</evidence>
<keyword evidence="2" id="KW-1185">Reference proteome</keyword>
<reference evidence="1" key="1">
    <citation type="journal article" date="2019" name="Environ. Microbiol.">
        <title>Fungal ecological strategies reflected in gene transcription - a case study of two litter decomposers.</title>
        <authorList>
            <person name="Barbi F."/>
            <person name="Kohler A."/>
            <person name="Barry K."/>
            <person name="Baskaran P."/>
            <person name="Daum C."/>
            <person name="Fauchery L."/>
            <person name="Ihrmark K."/>
            <person name="Kuo A."/>
            <person name="LaButti K."/>
            <person name="Lipzen A."/>
            <person name="Morin E."/>
            <person name="Grigoriev I.V."/>
            <person name="Henrissat B."/>
            <person name="Lindahl B."/>
            <person name="Martin F."/>
        </authorList>
    </citation>
    <scope>NUCLEOTIDE SEQUENCE</scope>
    <source>
        <strain evidence="1">JB14</strain>
    </source>
</reference>
<evidence type="ECO:0000313" key="2">
    <source>
        <dbReference type="Proteomes" id="UP000799118"/>
    </source>
</evidence>